<dbReference type="InterPro" id="IPR042171">
    <property type="entry name" value="Acyl-CoA_hotdog"/>
</dbReference>
<feature type="domain" description="Acyl-CoA thioesterase-like N-terminal HotDog" evidence="1">
    <location>
        <begin position="29"/>
        <end position="109"/>
    </location>
</feature>
<dbReference type="STRING" id="1531966.A0A0A1TIP0"/>
<dbReference type="Pfam" id="PF20789">
    <property type="entry name" value="4HBT_3C"/>
    <property type="match status" value="1"/>
</dbReference>
<dbReference type="SUPFAM" id="SSF54637">
    <property type="entry name" value="Thioesterase/thiol ester dehydrase-isomerase"/>
    <property type="match status" value="2"/>
</dbReference>
<dbReference type="HOGENOM" id="CLU_050730_0_0_1"/>
<dbReference type="InterPro" id="IPR049450">
    <property type="entry name" value="ACOT8-like_C"/>
</dbReference>
<dbReference type="Proteomes" id="UP000039046">
    <property type="component" value="Unassembled WGS sequence"/>
</dbReference>
<evidence type="ECO:0000313" key="3">
    <source>
        <dbReference type="EMBL" id="CEJ94894.1"/>
    </source>
</evidence>
<dbReference type="OrthoDB" id="2532955at2759"/>
<proteinExistence type="predicted"/>
<dbReference type="Pfam" id="PF13622">
    <property type="entry name" value="4HBT_3"/>
    <property type="match status" value="1"/>
</dbReference>
<evidence type="ECO:0000313" key="4">
    <source>
        <dbReference type="Proteomes" id="UP000039046"/>
    </source>
</evidence>
<reference evidence="3 4" key="1">
    <citation type="journal article" date="2015" name="Genome Announc.">
        <title>Draft Genome Sequence and Gene Annotation of the Entomopathogenic Fungus Verticillium hemipterigenum.</title>
        <authorList>
            <person name="Horn F."/>
            <person name="Habel A."/>
            <person name="Scharf D.H."/>
            <person name="Dworschak J."/>
            <person name="Brakhage A.A."/>
            <person name="Guthke R."/>
            <person name="Hertweck C."/>
            <person name="Linde J."/>
        </authorList>
    </citation>
    <scope>NUCLEOTIDE SEQUENCE [LARGE SCALE GENOMIC DNA]</scope>
</reference>
<dbReference type="PANTHER" id="PTHR38110">
    <property type="entry name" value="CHROMOSOME 23, WHOLE GENOME SHOTGUN SEQUENCE"/>
    <property type="match status" value="1"/>
</dbReference>
<evidence type="ECO:0000259" key="1">
    <source>
        <dbReference type="Pfam" id="PF13622"/>
    </source>
</evidence>
<gene>
    <name evidence="3" type="ORF">VHEMI10401</name>
</gene>
<accession>A0A0A1TIP0</accession>
<dbReference type="PANTHER" id="PTHR38110:SF1">
    <property type="entry name" value="THIOESTERASE DOMAIN-CONTAINING PROTEIN"/>
    <property type="match status" value="1"/>
</dbReference>
<dbReference type="InterPro" id="IPR029069">
    <property type="entry name" value="HotDog_dom_sf"/>
</dbReference>
<dbReference type="InterPro" id="IPR052389">
    <property type="entry name" value="Sec_Metab_Biosynth-Assoc"/>
</dbReference>
<dbReference type="Gene3D" id="2.40.160.210">
    <property type="entry name" value="Acyl-CoA thioesterase, double hotdog domain"/>
    <property type="match status" value="1"/>
</dbReference>
<evidence type="ECO:0008006" key="5">
    <source>
        <dbReference type="Google" id="ProtNLM"/>
    </source>
</evidence>
<protein>
    <recommendedName>
        <fullName evidence="5">Thioesterase family protein</fullName>
    </recommendedName>
</protein>
<dbReference type="AlphaFoldDB" id="A0A0A1TIP0"/>
<dbReference type="InterPro" id="IPR049449">
    <property type="entry name" value="TesB_ACOT8-like_N"/>
</dbReference>
<evidence type="ECO:0000259" key="2">
    <source>
        <dbReference type="Pfam" id="PF20789"/>
    </source>
</evidence>
<dbReference type="EMBL" id="CDHN01000008">
    <property type="protein sequence ID" value="CEJ94894.1"/>
    <property type="molecule type" value="Genomic_DNA"/>
</dbReference>
<keyword evidence="4" id="KW-1185">Reference proteome</keyword>
<organism evidence="3 4">
    <name type="scientific">[Torrubiella] hemipterigena</name>
    <dbReference type="NCBI Taxonomy" id="1531966"/>
    <lineage>
        <taxon>Eukaryota</taxon>
        <taxon>Fungi</taxon>
        <taxon>Dikarya</taxon>
        <taxon>Ascomycota</taxon>
        <taxon>Pezizomycotina</taxon>
        <taxon>Sordariomycetes</taxon>
        <taxon>Hypocreomycetidae</taxon>
        <taxon>Hypocreales</taxon>
        <taxon>Clavicipitaceae</taxon>
        <taxon>Clavicipitaceae incertae sedis</taxon>
        <taxon>'Torrubiella' clade</taxon>
    </lineage>
</organism>
<name>A0A0A1TIP0_9HYPO</name>
<feature type="domain" description="Acyl-CoA thioesterase-like C-terminal" evidence="2">
    <location>
        <begin position="184"/>
        <end position="331"/>
    </location>
</feature>
<sequence>MASLARPTLADAIKVRRLGSHTYQASLDPTFCIGNVPNGGYSSSCLLSAARLHLASRSQGDTVNVHCEFLARTKPGLAIITIEDVKIGKQFSTLHITLWQGEGILDRSPWMTPTITKRCILAYAFQSNFDSVSGLTLGTGYEEIDAGTRAETPNFESLLDRKGDATWVETPLPPGQADVILCGHNWRMYFPRSGPLSPGVMDMWMCTASGELVTQDLMPYIVDTFPPDVHMWVLDSATRAMLLDSATTKTRRGNSVADEELKKRGSDRGNVWIATAVLDLENKRPLPAEGIRWLNMRTTTTSIVNGVCDLQTIIRNEDGEILAVSHQVSLILTMDRNKGAAPKPSL</sequence>